<organism evidence="2 3">
    <name type="scientific">Platanthera guangdongensis</name>
    <dbReference type="NCBI Taxonomy" id="2320717"/>
    <lineage>
        <taxon>Eukaryota</taxon>
        <taxon>Viridiplantae</taxon>
        <taxon>Streptophyta</taxon>
        <taxon>Embryophyta</taxon>
        <taxon>Tracheophyta</taxon>
        <taxon>Spermatophyta</taxon>
        <taxon>Magnoliopsida</taxon>
        <taxon>Liliopsida</taxon>
        <taxon>Asparagales</taxon>
        <taxon>Orchidaceae</taxon>
        <taxon>Orchidoideae</taxon>
        <taxon>Orchideae</taxon>
        <taxon>Orchidinae</taxon>
        <taxon>Platanthera</taxon>
    </lineage>
</organism>
<reference evidence="2 3" key="1">
    <citation type="journal article" date="2022" name="Nat. Plants">
        <title>Genomes of leafy and leafless Platanthera orchids illuminate the evolution of mycoheterotrophy.</title>
        <authorList>
            <person name="Li M.H."/>
            <person name="Liu K.W."/>
            <person name="Li Z."/>
            <person name="Lu H.C."/>
            <person name="Ye Q.L."/>
            <person name="Zhang D."/>
            <person name="Wang J.Y."/>
            <person name="Li Y.F."/>
            <person name="Zhong Z.M."/>
            <person name="Liu X."/>
            <person name="Yu X."/>
            <person name="Liu D.K."/>
            <person name="Tu X.D."/>
            <person name="Liu B."/>
            <person name="Hao Y."/>
            <person name="Liao X.Y."/>
            <person name="Jiang Y.T."/>
            <person name="Sun W.H."/>
            <person name="Chen J."/>
            <person name="Chen Y.Q."/>
            <person name="Ai Y."/>
            <person name="Zhai J.W."/>
            <person name="Wu S.S."/>
            <person name="Zhou Z."/>
            <person name="Hsiao Y.Y."/>
            <person name="Wu W.L."/>
            <person name="Chen Y.Y."/>
            <person name="Lin Y.F."/>
            <person name="Hsu J.L."/>
            <person name="Li C.Y."/>
            <person name="Wang Z.W."/>
            <person name="Zhao X."/>
            <person name="Zhong W.Y."/>
            <person name="Ma X.K."/>
            <person name="Ma L."/>
            <person name="Huang J."/>
            <person name="Chen G.Z."/>
            <person name="Huang M.Z."/>
            <person name="Huang L."/>
            <person name="Peng D.H."/>
            <person name="Luo Y.B."/>
            <person name="Zou S.Q."/>
            <person name="Chen S.P."/>
            <person name="Lan S."/>
            <person name="Tsai W.C."/>
            <person name="Van de Peer Y."/>
            <person name="Liu Z.J."/>
        </authorList>
    </citation>
    <scope>NUCLEOTIDE SEQUENCE [LARGE SCALE GENOMIC DNA]</scope>
    <source>
        <strain evidence="2">Lor288</strain>
    </source>
</reference>
<dbReference type="EMBL" id="JBBWWR010000007">
    <property type="protein sequence ID" value="KAK8964022.1"/>
    <property type="molecule type" value="Genomic_DNA"/>
</dbReference>
<protein>
    <submittedName>
        <fullName evidence="2">Exocyst complex component SEC3A</fullName>
    </submittedName>
</protein>
<dbReference type="PANTHER" id="PTHR16092:SF14">
    <property type="entry name" value="EXOCYST COMPLEX COMPONENT 1 ISOFORM X1"/>
    <property type="match status" value="1"/>
</dbReference>
<accession>A0ABR2MIP3</accession>
<dbReference type="Pfam" id="PF09763">
    <property type="entry name" value="Sec3_CC"/>
    <property type="match status" value="1"/>
</dbReference>
<proteinExistence type="predicted"/>
<feature type="domain" description="Exocyst complex component Sec3 coiled-coil" evidence="1">
    <location>
        <begin position="10"/>
        <end position="131"/>
    </location>
</feature>
<evidence type="ECO:0000313" key="2">
    <source>
        <dbReference type="EMBL" id="KAK8964022.1"/>
    </source>
</evidence>
<gene>
    <name evidence="2" type="primary">SEC3A</name>
    <name evidence="2" type="ORF">KSP40_PGU016718</name>
</gene>
<dbReference type="PANTHER" id="PTHR16092">
    <property type="entry name" value="SEC3/SYNTAXIN-RELATED"/>
    <property type="match status" value="1"/>
</dbReference>
<evidence type="ECO:0000313" key="3">
    <source>
        <dbReference type="Proteomes" id="UP001412067"/>
    </source>
</evidence>
<sequence>MQYLMGIGEAEAFSERLKRELHALEAANVHSVLESEPLVQKVLQGLEAVSVSVEDMDEWLRIFNMKLRHMREDIQSIESRNNKLEMQSLNDQTLIEELDKVLERLRIPSEFAAALTGGSFDEARMLKNVEACEWLTGAISSLEVPNLDPCYANMRAPSGSAEEQWWEAGERCRVEDETRADGG</sequence>
<dbReference type="InterPro" id="IPR019160">
    <property type="entry name" value="Sec3_CC"/>
</dbReference>
<comment type="caution">
    <text evidence="2">The sequence shown here is derived from an EMBL/GenBank/DDBJ whole genome shotgun (WGS) entry which is preliminary data.</text>
</comment>
<keyword evidence="3" id="KW-1185">Reference proteome</keyword>
<name>A0ABR2MIP3_9ASPA</name>
<evidence type="ECO:0000259" key="1">
    <source>
        <dbReference type="Pfam" id="PF09763"/>
    </source>
</evidence>
<dbReference type="Proteomes" id="UP001412067">
    <property type="component" value="Unassembled WGS sequence"/>
</dbReference>